<sequence length="196" mass="20539">MDGFSYILFPVTSRYLQFKVIPTVDHSVHPNFAESMGWGRCRRCRSGGGAGSQVGGGAGVGVAGRRRVNGEEAGMEWRRWHRYGRGGVAAVEERWRSGGGTDGRVGGSVGVGREASGIGVEAALVWWRRRRCRSRRGGAGDGCDGGARATGVIAAMRSTGECGVREGAGGATRRRQVAWRRGGGGGSGEEGGDNRG</sequence>
<proteinExistence type="predicted"/>
<feature type="region of interest" description="Disordered" evidence="1">
    <location>
        <begin position="164"/>
        <end position="196"/>
    </location>
</feature>
<evidence type="ECO:0000256" key="1">
    <source>
        <dbReference type="SAM" id="MobiDB-lite"/>
    </source>
</evidence>
<gene>
    <name evidence="2" type="ORF">SETIT_8G092900v2</name>
</gene>
<name>A0A368S5Y2_SETIT</name>
<reference evidence="2" key="2">
    <citation type="submission" date="2015-07" db="EMBL/GenBank/DDBJ databases">
        <authorList>
            <person name="Noorani M."/>
        </authorList>
    </citation>
    <scope>NUCLEOTIDE SEQUENCE</scope>
    <source>
        <strain evidence="2">Yugu1</strain>
    </source>
</reference>
<dbReference type="AlphaFoldDB" id="A0A368S5Y2"/>
<evidence type="ECO:0000313" key="2">
    <source>
        <dbReference type="EMBL" id="RCV37817.1"/>
    </source>
</evidence>
<accession>A0A368S5Y2</accession>
<dbReference type="EMBL" id="CM003535">
    <property type="protein sequence ID" value="RCV37817.1"/>
    <property type="molecule type" value="Genomic_DNA"/>
</dbReference>
<reference evidence="2" key="1">
    <citation type="journal article" date="2012" name="Nat. Biotechnol.">
        <title>Reference genome sequence of the model plant Setaria.</title>
        <authorList>
            <person name="Bennetzen J.L."/>
            <person name="Schmutz J."/>
            <person name="Wang H."/>
            <person name="Percifield R."/>
            <person name="Hawkins J."/>
            <person name="Pontaroli A.C."/>
            <person name="Estep M."/>
            <person name="Feng L."/>
            <person name="Vaughn J.N."/>
            <person name="Grimwood J."/>
            <person name="Jenkins J."/>
            <person name="Barry K."/>
            <person name="Lindquist E."/>
            <person name="Hellsten U."/>
            <person name="Deshpande S."/>
            <person name="Wang X."/>
            <person name="Wu X."/>
            <person name="Mitros T."/>
            <person name="Triplett J."/>
            <person name="Yang X."/>
            <person name="Ye C.Y."/>
            <person name="Mauro-Herrera M."/>
            <person name="Wang L."/>
            <person name="Li P."/>
            <person name="Sharma M."/>
            <person name="Sharma R."/>
            <person name="Ronald P.C."/>
            <person name="Panaud O."/>
            <person name="Kellogg E.A."/>
            <person name="Brutnell T.P."/>
            <person name="Doust A.N."/>
            <person name="Tuskan G.A."/>
            <person name="Rokhsar D."/>
            <person name="Devos K.M."/>
        </authorList>
    </citation>
    <scope>NUCLEOTIDE SEQUENCE [LARGE SCALE GENOMIC DNA]</scope>
    <source>
        <strain evidence="2">Yugu1</strain>
    </source>
</reference>
<protein>
    <submittedName>
        <fullName evidence="2">Uncharacterized protein</fullName>
    </submittedName>
</protein>
<organism evidence="2">
    <name type="scientific">Setaria italica</name>
    <name type="common">Foxtail millet</name>
    <name type="synonym">Panicum italicum</name>
    <dbReference type="NCBI Taxonomy" id="4555"/>
    <lineage>
        <taxon>Eukaryota</taxon>
        <taxon>Viridiplantae</taxon>
        <taxon>Streptophyta</taxon>
        <taxon>Embryophyta</taxon>
        <taxon>Tracheophyta</taxon>
        <taxon>Spermatophyta</taxon>
        <taxon>Magnoliopsida</taxon>
        <taxon>Liliopsida</taxon>
        <taxon>Poales</taxon>
        <taxon>Poaceae</taxon>
        <taxon>PACMAD clade</taxon>
        <taxon>Panicoideae</taxon>
        <taxon>Panicodae</taxon>
        <taxon>Paniceae</taxon>
        <taxon>Cenchrinae</taxon>
        <taxon>Setaria</taxon>
    </lineage>
</organism>